<dbReference type="RefSeq" id="WP_188578461.1">
    <property type="nucleotide sequence ID" value="NZ_BMCT01000002.1"/>
</dbReference>
<evidence type="ECO:0000313" key="3">
    <source>
        <dbReference type="EMBL" id="GGF62387.1"/>
    </source>
</evidence>
<feature type="transmembrane region" description="Helical" evidence="1">
    <location>
        <begin position="111"/>
        <end position="132"/>
    </location>
</feature>
<evidence type="ECO:0000259" key="2">
    <source>
        <dbReference type="Pfam" id="PF14358"/>
    </source>
</evidence>
<feature type="transmembrane region" description="Helical" evidence="1">
    <location>
        <begin position="7"/>
        <end position="27"/>
    </location>
</feature>
<feature type="transmembrane region" description="Helical" evidence="1">
    <location>
        <begin position="194"/>
        <end position="215"/>
    </location>
</feature>
<accession>A0A917BYZ2</accession>
<dbReference type="AlphaFoldDB" id="A0A917BYZ2"/>
<organism evidence="3 4">
    <name type="scientific">Azorhizobium oxalatiphilum</name>
    <dbReference type="NCBI Taxonomy" id="980631"/>
    <lineage>
        <taxon>Bacteria</taxon>
        <taxon>Pseudomonadati</taxon>
        <taxon>Pseudomonadota</taxon>
        <taxon>Alphaproteobacteria</taxon>
        <taxon>Hyphomicrobiales</taxon>
        <taxon>Xanthobacteraceae</taxon>
        <taxon>Azorhizobium</taxon>
    </lineage>
</organism>
<reference evidence="3" key="1">
    <citation type="journal article" date="2014" name="Int. J. Syst. Evol. Microbiol.">
        <title>Complete genome sequence of Corynebacterium casei LMG S-19264T (=DSM 44701T), isolated from a smear-ripened cheese.</title>
        <authorList>
            <consortium name="US DOE Joint Genome Institute (JGI-PGF)"/>
            <person name="Walter F."/>
            <person name="Albersmeier A."/>
            <person name="Kalinowski J."/>
            <person name="Ruckert C."/>
        </authorList>
    </citation>
    <scope>NUCLEOTIDE SEQUENCE</scope>
    <source>
        <strain evidence="3">CCM 7897</strain>
    </source>
</reference>
<dbReference type="Proteomes" id="UP000606044">
    <property type="component" value="Unassembled WGS sequence"/>
</dbReference>
<keyword evidence="1" id="KW-0812">Transmembrane</keyword>
<name>A0A917BYZ2_9HYPH</name>
<feature type="transmembrane region" description="Helical" evidence="1">
    <location>
        <begin position="71"/>
        <end position="91"/>
    </location>
</feature>
<keyword evidence="4" id="KW-1185">Reference proteome</keyword>
<feature type="transmembrane region" description="Helical" evidence="1">
    <location>
        <begin position="153"/>
        <end position="174"/>
    </location>
</feature>
<reference evidence="3" key="2">
    <citation type="submission" date="2020-09" db="EMBL/GenBank/DDBJ databases">
        <authorList>
            <person name="Sun Q."/>
            <person name="Sedlacek I."/>
        </authorList>
    </citation>
    <scope>NUCLEOTIDE SEQUENCE</scope>
    <source>
        <strain evidence="3">CCM 7897</strain>
    </source>
</reference>
<comment type="caution">
    <text evidence="3">The sequence shown here is derived from an EMBL/GenBank/DDBJ whole genome shotgun (WGS) entry which is preliminary data.</text>
</comment>
<evidence type="ECO:0000256" key="1">
    <source>
        <dbReference type="SAM" id="Phobius"/>
    </source>
</evidence>
<dbReference type="Pfam" id="PF14358">
    <property type="entry name" value="DUF4405"/>
    <property type="match status" value="1"/>
</dbReference>
<dbReference type="EMBL" id="BMCT01000002">
    <property type="protein sequence ID" value="GGF62387.1"/>
    <property type="molecule type" value="Genomic_DNA"/>
</dbReference>
<evidence type="ECO:0000313" key="4">
    <source>
        <dbReference type="Proteomes" id="UP000606044"/>
    </source>
</evidence>
<feature type="domain" description="Flavinylation-associated cytochrome" evidence="2">
    <location>
        <begin position="74"/>
        <end position="130"/>
    </location>
</feature>
<gene>
    <name evidence="3" type="ORF">GCM10007301_22610</name>
</gene>
<feature type="transmembrane region" description="Helical" evidence="1">
    <location>
        <begin position="33"/>
        <end position="50"/>
    </location>
</feature>
<keyword evidence="1" id="KW-1133">Transmembrane helix</keyword>
<dbReference type="InterPro" id="IPR025517">
    <property type="entry name" value="DUF4405"/>
</dbReference>
<protein>
    <recommendedName>
        <fullName evidence="2">Flavinylation-associated cytochrome domain-containing protein</fullName>
    </recommendedName>
</protein>
<keyword evidence="1" id="KW-0472">Membrane</keyword>
<sequence>MKPLYALRLVLDTLSAILFLVGLAYWWQDNLTHELAGCGLLLLLFAHASFNRHWYGSVAKGQYPPKRILNATIIALLLVSMAVLMVSSVLISKDVFAFLGVRFRPTARQAHVLAAYWAIPFIALHIGTRWTVVMNAIGRLSGFRGADRRTTMILRAASIVLLAFGLISTIEMGLGPKLLLQPNLDMWDFNDEAVGFFARYAAIIGMFGVIGHYGSGGLRIARSTKN</sequence>
<proteinExistence type="predicted"/>